<dbReference type="Proteomes" id="UP000887540">
    <property type="component" value="Unplaced"/>
</dbReference>
<name>A0A914D4Y6_9BILA</name>
<protein>
    <submittedName>
        <fullName evidence="2">Uncharacterized protein</fullName>
    </submittedName>
</protein>
<keyword evidence="1" id="KW-1185">Reference proteome</keyword>
<dbReference type="AlphaFoldDB" id="A0A914D4Y6"/>
<accession>A0A914D4Y6</accession>
<reference evidence="2" key="1">
    <citation type="submission" date="2022-11" db="UniProtKB">
        <authorList>
            <consortium name="WormBaseParasite"/>
        </authorList>
    </citation>
    <scope>IDENTIFICATION</scope>
</reference>
<sequence>MISFLQDPRIRTNLQLENEARGLRDELCANEPIAGAIRAIEGDFVNGSDAFCSIQRSFQSMFEATRKIVELGAGIKHEVLHVGLETSKAEENPDSMEDEEIEQNYEYSMEEAALFVNV</sequence>
<organism evidence="1 2">
    <name type="scientific">Acrobeloides nanus</name>
    <dbReference type="NCBI Taxonomy" id="290746"/>
    <lineage>
        <taxon>Eukaryota</taxon>
        <taxon>Metazoa</taxon>
        <taxon>Ecdysozoa</taxon>
        <taxon>Nematoda</taxon>
        <taxon>Chromadorea</taxon>
        <taxon>Rhabditida</taxon>
        <taxon>Tylenchina</taxon>
        <taxon>Cephalobomorpha</taxon>
        <taxon>Cephaloboidea</taxon>
        <taxon>Cephalobidae</taxon>
        <taxon>Acrobeloides</taxon>
    </lineage>
</organism>
<evidence type="ECO:0000313" key="1">
    <source>
        <dbReference type="Proteomes" id="UP000887540"/>
    </source>
</evidence>
<evidence type="ECO:0000313" key="2">
    <source>
        <dbReference type="WBParaSite" id="ACRNAN_scaffold19040.g31304.t1"/>
    </source>
</evidence>
<proteinExistence type="predicted"/>
<dbReference type="WBParaSite" id="ACRNAN_scaffold19040.g31304.t1">
    <property type="protein sequence ID" value="ACRNAN_scaffold19040.g31304.t1"/>
    <property type="gene ID" value="ACRNAN_scaffold19040.g31304"/>
</dbReference>